<dbReference type="EMBL" id="BX294139">
    <property type="protein sequence ID" value="CAD73531.1"/>
    <property type="molecule type" value="Genomic_DNA"/>
</dbReference>
<reference evidence="2 3" key="1">
    <citation type="journal article" date="2003" name="Proc. Natl. Acad. Sci. U.S.A.">
        <title>Complete genome sequence of the marine planctomycete Pirellula sp. strain 1.</title>
        <authorList>
            <person name="Gloeckner F.O."/>
            <person name="Kube M."/>
            <person name="Bauer M."/>
            <person name="Teeling H."/>
            <person name="Lombardot T."/>
            <person name="Ludwig W."/>
            <person name="Gade D."/>
            <person name="Beck A."/>
            <person name="Borzym K."/>
            <person name="Heitmann K."/>
            <person name="Rabus R."/>
            <person name="Schlesner H."/>
            <person name="Amann R."/>
            <person name="Reinhardt R."/>
        </authorList>
    </citation>
    <scope>NUCLEOTIDE SEQUENCE [LARGE SCALE GENOMIC DNA]</scope>
    <source>
        <strain evidence="3">DSM 10527 / NCIMB 13988 / SH1</strain>
    </source>
</reference>
<evidence type="ECO:0000313" key="3">
    <source>
        <dbReference type="Proteomes" id="UP000001025"/>
    </source>
</evidence>
<accession>Q7UTA6</accession>
<gene>
    <name evidence="2" type="ordered locus">RB3993</name>
</gene>
<dbReference type="STRING" id="243090.RB3993"/>
<dbReference type="AlphaFoldDB" id="Q7UTA6"/>
<keyword evidence="3" id="KW-1185">Reference proteome</keyword>
<name>Q7UTA6_RHOBA</name>
<organism evidence="2 3">
    <name type="scientific">Rhodopirellula baltica (strain DSM 10527 / NCIMB 13988 / SH1)</name>
    <dbReference type="NCBI Taxonomy" id="243090"/>
    <lineage>
        <taxon>Bacteria</taxon>
        <taxon>Pseudomonadati</taxon>
        <taxon>Planctomycetota</taxon>
        <taxon>Planctomycetia</taxon>
        <taxon>Pirellulales</taxon>
        <taxon>Pirellulaceae</taxon>
        <taxon>Rhodopirellula</taxon>
    </lineage>
</organism>
<dbReference type="InParanoid" id="Q7UTA6"/>
<dbReference type="Proteomes" id="UP000001025">
    <property type="component" value="Chromosome"/>
</dbReference>
<dbReference type="HOGENOM" id="CLU_3295575_0_0_0"/>
<evidence type="ECO:0000313" key="2">
    <source>
        <dbReference type="EMBL" id="CAD73531.1"/>
    </source>
</evidence>
<evidence type="ECO:0000256" key="1">
    <source>
        <dbReference type="SAM" id="MobiDB-lite"/>
    </source>
</evidence>
<protein>
    <submittedName>
        <fullName evidence="2">Uncharacterized protein</fullName>
    </submittedName>
</protein>
<sequence length="40" mass="4469">MLRPPILQNCGQPSRAPEPHLRGFTNGHQLSRPGDAYRCP</sequence>
<proteinExistence type="predicted"/>
<dbReference type="KEGG" id="rba:RB3993"/>
<feature type="region of interest" description="Disordered" evidence="1">
    <location>
        <begin position="1"/>
        <end position="40"/>
    </location>
</feature>
<dbReference type="EnsemblBacteria" id="CAD73531">
    <property type="protein sequence ID" value="CAD73531"/>
    <property type="gene ID" value="RB3993"/>
</dbReference>